<evidence type="ECO:0000313" key="6">
    <source>
        <dbReference type="Proteomes" id="UP000831290"/>
    </source>
</evidence>
<dbReference type="KEGG" id="fbm:MQE35_03925"/>
<protein>
    <submittedName>
        <fullName evidence="5">DUF4959 domain-containing protein</fullName>
    </submittedName>
</protein>
<organism evidence="5 6">
    <name type="scientific">Abyssalbus ytuae</name>
    <dbReference type="NCBI Taxonomy" id="2926907"/>
    <lineage>
        <taxon>Bacteria</taxon>
        <taxon>Pseudomonadati</taxon>
        <taxon>Bacteroidota</taxon>
        <taxon>Flavobacteriia</taxon>
        <taxon>Flavobacteriales</taxon>
        <taxon>Flavobacteriaceae</taxon>
        <taxon>Abyssalbus</taxon>
    </lineage>
</organism>
<dbReference type="AlphaFoldDB" id="A0A9E7D2R5"/>
<dbReference type="Pfam" id="PF17166">
    <property type="entry name" value="DUF5126"/>
    <property type="match status" value="1"/>
</dbReference>
<feature type="domain" description="DUF5000" evidence="3">
    <location>
        <begin position="255"/>
        <end position="391"/>
    </location>
</feature>
<dbReference type="Pfam" id="PF16391">
    <property type="entry name" value="DUF5000"/>
    <property type="match status" value="1"/>
</dbReference>
<reference evidence="5" key="1">
    <citation type="submission" date="2022-03" db="EMBL/GenBank/DDBJ databases">
        <title>Description of Abyssus ytuae gen. nov., sp. nov., a novel member of the family Flavobacteriaceae isolated from the sediment of Mariana Trench.</title>
        <authorList>
            <person name="Zhang J."/>
            <person name="Xu X."/>
        </authorList>
    </citation>
    <scope>NUCLEOTIDE SEQUENCE</scope>
    <source>
        <strain evidence="5">MT3330</strain>
    </source>
</reference>
<dbReference type="InterPro" id="IPR032527">
    <property type="entry name" value="DUF4959"/>
</dbReference>
<dbReference type="RefSeq" id="WP_255844672.1">
    <property type="nucleotide sequence ID" value="NZ_CP094358.1"/>
</dbReference>
<keyword evidence="1" id="KW-0732">Signal</keyword>
<dbReference type="InterPro" id="IPR033431">
    <property type="entry name" value="DUF5126"/>
</dbReference>
<proteinExistence type="predicted"/>
<keyword evidence="6" id="KW-1185">Reference proteome</keyword>
<dbReference type="SUPFAM" id="SSF49785">
    <property type="entry name" value="Galactose-binding domain-like"/>
    <property type="match status" value="1"/>
</dbReference>
<evidence type="ECO:0000313" key="5">
    <source>
        <dbReference type="EMBL" id="UOB18443.1"/>
    </source>
</evidence>
<sequence>MKNKLKLLVLPLAILILVFACEEHDHEPISSDDSKPTPPENIVVTPINGGFDISYDLPADNDLLFVKAVYTNSKGEEAEVKTSRYDNKIQILGLGDTSEKTITLYSGDRAENLSDPVTVKESPLTPPIYLIQETMEIAQDWGGAKFSWVNNLKTPVAIELLAEGNNSEIALVDTYYTESDSFSASIRGFEAVPTLFAAVIRDRYDNFSDTIYADTPDKLITPLHEERLDKTKFVKIVLDNDNDWGRWDNNYSNFYDDDIETVVHTQGGEPFPQTLSVDLGQNVILSRIVVNMRRGWPYDHGNPKKYNLYGAKEFPGTDGNFDNWTLLKECESIKPSGLPIGTNTDEDMAHFEAGDEYTFDEQTEIRYFRFSVTQTWDGATYVDFAEITFWGNVVD</sequence>
<feature type="domain" description="DUF4959" evidence="2">
    <location>
        <begin position="20"/>
        <end position="122"/>
    </location>
</feature>
<dbReference type="Gene3D" id="2.60.120.260">
    <property type="entry name" value="Galactose-binding domain-like"/>
    <property type="match status" value="1"/>
</dbReference>
<feature type="chain" id="PRO_5039491660" evidence="1">
    <location>
        <begin position="21"/>
        <end position="395"/>
    </location>
</feature>
<dbReference type="Pfam" id="PF16323">
    <property type="entry name" value="DUF4959"/>
    <property type="match status" value="1"/>
</dbReference>
<evidence type="ECO:0000259" key="2">
    <source>
        <dbReference type="Pfam" id="PF16323"/>
    </source>
</evidence>
<dbReference type="EMBL" id="CP094358">
    <property type="protein sequence ID" value="UOB18443.1"/>
    <property type="molecule type" value="Genomic_DNA"/>
</dbReference>
<evidence type="ECO:0000256" key="1">
    <source>
        <dbReference type="SAM" id="SignalP"/>
    </source>
</evidence>
<dbReference type="PROSITE" id="PS51257">
    <property type="entry name" value="PROKAR_LIPOPROTEIN"/>
    <property type="match status" value="1"/>
</dbReference>
<feature type="signal peptide" evidence="1">
    <location>
        <begin position="1"/>
        <end position="20"/>
    </location>
</feature>
<dbReference type="InterPro" id="IPR032164">
    <property type="entry name" value="DUF5000"/>
</dbReference>
<dbReference type="Proteomes" id="UP000831290">
    <property type="component" value="Chromosome"/>
</dbReference>
<feature type="domain" description="DUF5126" evidence="4">
    <location>
        <begin position="124"/>
        <end position="231"/>
    </location>
</feature>
<evidence type="ECO:0000259" key="4">
    <source>
        <dbReference type="Pfam" id="PF17166"/>
    </source>
</evidence>
<evidence type="ECO:0000259" key="3">
    <source>
        <dbReference type="Pfam" id="PF16391"/>
    </source>
</evidence>
<dbReference type="InterPro" id="IPR008979">
    <property type="entry name" value="Galactose-bd-like_sf"/>
</dbReference>
<name>A0A9E7D2R5_9FLAO</name>
<gene>
    <name evidence="5" type="ORF">MQE35_03925</name>
</gene>
<accession>A0A9E7D2R5</accession>